<name>A0ACA9QXP8_9GLOM</name>
<keyword evidence="2" id="KW-1185">Reference proteome</keyword>
<evidence type="ECO:0000313" key="2">
    <source>
        <dbReference type="Proteomes" id="UP000789920"/>
    </source>
</evidence>
<organism evidence="1 2">
    <name type="scientific">Racocetra persica</name>
    <dbReference type="NCBI Taxonomy" id="160502"/>
    <lineage>
        <taxon>Eukaryota</taxon>
        <taxon>Fungi</taxon>
        <taxon>Fungi incertae sedis</taxon>
        <taxon>Mucoromycota</taxon>
        <taxon>Glomeromycotina</taxon>
        <taxon>Glomeromycetes</taxon>
        <taxon>Diversisporales</taxon>
        <taxon>Gigasporaceae</taxon>
        <taxon>Racocetra</taxon>
    </lineage>
</organism>
<evidence type="ECO:0000313" key="1">
    <source>
        <dbReference type="EMBL" id="CAG8768364.1"/>
    </source>
</evidence>
<comment type="caution">
    <text evidence="1">The sequence shown here is derived from an EMBL/GenBank/DDBJ whole genome shotgun (WGS) entry which is preliminary data.</text>
</comment>
<dbReference type="Proteomes" id="UP000789920">
    <property type="component" value="Unassembled WGS sequence"/>
</dbReference>
<proteinExistence type="predicted"/>
<sequence>MFDDCDNYDVAIIGSGPVGCTFARKLIEANYKVVMLEAGSKESDLPGLHLRSAFRYQRDINSFNSVIRGHLHTLSVPTCEYVYPDTIDQTAELKNGTLHLNQNPDQRGEDNLSAAAAVYSVGGMGTLWSCITPRLRGKERFPDLIPNDEMDQLYDEAEAYVQTNCDPYSGTMLQTTVLEQLIKHYKFIGLPDESDGPKPLPLA</sequence>
<accession>A0ACA9QXP8</accession>
<feature type="non-terminal residue" evidence="1">
    <location>
        <position position="203"/>
    </location>
</feature>
<protein>
    <submittedName>
        <fullName evidence="1">27150_t:CDS:1</fullName>
    </submittedName>
</protein>
<gene>
    <name evidence="1" type="ORF">RPERSI_LOCUS16092</name>
</gene>
<reference evidence="1" key="1">
    <citation type="submission" date="2021-06" db="EMBL/GenBank/DDBJ databases">
        <authorList>
            <person name="Kallberg Y."/>
            <person name="Tangrot J."/>
            <person name="Rosling A."/>
        </authorList>
    </citation>
    <scope>NUCLEOTIDE SEQUENCE</scope>
    <source>
        <strain evidence="1">MA461A</strain>
    </source>
</reference>
<dbReference type="EMBL" id="CAJVQC010039364">
    <property type="protein sequence ID" value="CAG8768364.1"/>
    <property type="molecule type" value="Genomic_DNA"/>
</dbReference>